<dbReference type="AlphaFoldDB" id="A0A9Q3C7Z5"/>
<name>A0A9Q3C7Z5_9BASI</name>
<accession>A0A9Q3C7Z5</accession>
<feature type="compositionally biased region" description="Pro residues" evidence="1">
    <location>
        <begin position="201"/>
        <end position="215"/>
    </location>
</feature>
<gene>
    <name evidence="2" type="ORF">O181_018488</name>
</gene>
<comment type="caution">
    <text evidence="2">The sequence shown here is derived from an EMBL/GenBank/DDBJ whole genome shotgun (WGS) entry which is preliminary data.</text>
</comment>
<dbReference type="Proteomes" id="UP000765509">
    <property type="component" value="Unassembled WGS sequence"/>
</dbReference>
<sequence length="320" mass="35527">MLAKKHTRNSRSLSDPSDHAAGGVPNQDTLVRTPLWLTMMKEFPSRNGRRDPKQADTNNSGLLAQSPQVLICPPPLLGHHPMVTSLLHQSEVIIPPMKDGNGESTFELGPIVTMSCHPLDSNAKKKTNQFPRNKNLPFLVCLASKLRGNRPQAQLAPNSQRTYSVPPIPGPSPSSKPHEDVPTPHPTPPHSVIIIDDMPIGSPPCVPPPSTPTPVPSQEIPPISPENPTSYSPHSHNEALQEFTKLRPTLMIPQAIIYKSINPILLDHRQLLHMIPFVDATNRNEMHWEFWEELNSLLGQEVEAYPKEDITGIVSKYLYK</sequence>
<feature type="region of interest" description="Disordered" evidence="1">
    <location>
        <begin position="1"/>
        <end position="29"/>
    </location>
</feature>
<protein>
    <submittedName>
        <fullName evidence="2">Uncharacterized protein</fullName>
    </submittedName>
</protein>
<evidence type="ECO:0000256" key="1">
    <source>
        <dbReference type="SAM" id="MobiDB-lite"/>
    </source>
</evidence>
<keyword evidence="3" id="KW-1185">Reference proteome</keyword>
<evidence type="ECO:0000313" key="3">
    <source>
        <dbReference type="Proteomes" id="UP000765509"/>
    </source>
</evidence>
<feature type="region of interest" description="Disordered" evidence="1">
    <location>
        <begin position="150"/>
        <end position="219"/>
    </location>
</feature>
<proteinExistence type="predicted"/>
<reference evidence="2" key="1">
    <citation type="submission" date="2021-03" db="EMBL/GenBank/DDBJ databases">
        <title>Draft genome sequence of rust myrtle Austropuccinia psidii MF-1, a brazilian biotype.</title>
        <authorList>
            <person name="Quecine M.C."/>
            <person name="Pachon D.M.R."/>
            <person name="Bonatelli M.L."/>
            <person name="Correr F.H."/>
            <person name="Franceschini L.M."/>
            <person name="Leite T.F."/>
            <person name="Margarido G.R.A."/>
            <person name="Almeida C.A."/>
            <person name="Ferrarezi J.A."/>
            <person name="Labate C.A."/>
        </authorList>
    </citation>
    <scope>NUCLEOTIDE SEQUENCE</scope>
    <source>
        <strain evidence="2">MF-1</strain>
    </source>
</reference>
<evidence type="ECO:0000313" key="2">
    <source>
        <dbReference type="EMBL" id="MBW0478773.1"/>
    </source>
</evidence>
<feature type="compositionally biased region" description="Polar residues" evidence="1">
    <location>
        <begin position="151"/>
        <end position="163"/>
    </location>
</feature>
<dbReference type="EMBL" id="AVOT02005319">
    <property type="protein sequence ID" value="MBW0478773.1"/>
    <property type="molecule type" value="Genomic_DNA"/>
</dbReference>
<organism evidence="2 3">
    <name type="scientific">Austropuccinia psidii MF-1</name>
    <dbReference type="NCBI Taxonomy" id="1389203"/>
    <lineage>
        <taxon>Eukaryota</taxon>
        <taxon>Fungi</taxon>
        <taxon>Dikarya</taxon>
        <taxon>Basidiomycota</taxon>
        <taxon>Pucciniomycotina</taxon>
        <taxon>Pucciniomycetes</taxon>
        <taxon>Pucciniales</taxon>
        <taxon>Sphaerophragmiaceae</taxon>
        <taxon>Austropuccinia</taxon>
    </lineage>
</organism>